<evidence type="ECO:0000313" key="2">
    <source>
        <dbReference type="Proteomes" id="UP000012081"/>
    </source>
</evidence>
<dbReference type="Gene3D" id="3.30.460.10">
    <property type="entry name" value="Beta Polymerase, domain 2"/>
    <property type="match status" value="1"/>
</dbReference>
<dbReference type="InterPro" id="IPR043519">
    <property type="entry name" value="NT_sf"/>
</dbReference>
<dbReference type="SUPFAM" id="SSF81301">
    <property type="entry name" value="Nucleotidyltransferase"/>
    <property type="match status" value="1"/>
</dbReference>
<reference evidence="1 2" key="1">
    <citation type="submission" date="2013-03" db="EMBL/GenBank/DDBJ databases">
        <title>Assembly of a new bacterial strain Brevibacillus borstelensis AK1.</title>
        <authorList>
            <person name="Rajan I."/>
            <person name="PoliReddy D."/>
            <person name="Sugumar T."/>
            <person name="Rathinam K."/>
            <person name="Alqarawi S."/>
            <person name="Khalil A.B."/>
            <person name="Sivakumar N."/>
        </authorList>
    </citation>
    <scope>NUCLEOTIDE SEQUENCE [LARGE SCALE GENOMIC DNA]</scope>
    <source>
        <strain evidence="1 2">AK1</strain>
    </source>
</reference>
<dbReference type="PATRIC" id="fig|1300222.3.peg.693"/>
<sequence length="173" mass="19988">MRQIEVLPYDEEWAALFEKEKELLQGIFSEELVAIHHIGSTSIRGMKAKPIIDIMPVVKDIERIHLYNDSMRMAGYEPKGENGLPGRRYFQKGGDQRTHHVHMYQQGHPDIHRHLAFRDYVSCHPDAMAAYASLKEELAKKFRYDSQAYADGKSGLVRQIDEAALAWYLNRTS</sequence>
<accession>M8DMC8</accession>
<dbReference type="InterPro" id="IPR007344">
    <property type="entry name" value="GrpB/CoaE"/>
</dbReference>
<dbReference type="PANTHER" id="PTHR34822:SF1">
    <property type="entry name" value="GRPB FAMILY PROTEIN"/>
    <property type="match status" value="1"/>
</dbReference>
<dbReference type="EMBL" id="APBN01000001">
    <property type="protein sequence ID" value="EMT54592.1"/>
    <property type="molecule type" value="Genomic_DNA"/>
</dbReference>
<gene>
    <name evidence="1" type="ORF">I532_03270</name>
</gene>
<evidence type="ECO:0000313" key="1">
    <source>
        <dbReference type="EMBL" id="EMT54592.1"/>
    </source>
</evidence>
<name>M8DMC8_9BACL</name>
<dbReference type="AlphaFoldDB" id="M8DMC8"/>
<evidence type="ECO:0008006" key="3">
    <source>
        <dbReference type="Google" id="ProtNLM"/>
    </source>
</evidence>
<proteinExistence type="predicted"/>
<dbReference type="OrthoDB" id="9799092at2"/>
<dbReference type="RefSeq" id="WP_003386371.1">
    <property type="nucleotide sequence ID" value="NZ_APBN01000001.1"/>
</dbReference>
<dbReference type="PANTHER" id="PTHR34822">
    <property type="entry name" value="GRPB DOMAIN PROTEIN (AFU_ORTHOLOGUE AFUA_1G01530)"/>
    <property type="match status" value="1"/>
</dbReference>
<organism evidence="1 2">
    <name type="scientific">Brevibacillus borstelensis AK1</name>
    <dbReference type="NCBI Taxonomy" id="1300222"/>
    <lineage>
        <taxon>Bacteria</taxon>
        <taxon>Bacillati</taxon>
        <taxon>Bacillota</taxon>
        <taxon>Bacilli</taxon>
        <taxon>Bacillales</taxon>
        <taxon>Paenibacillaceae</taxon>
        <taxon>Brevibacillus</taxon>
    </lineage>
</organism>
<dbReference type="STRING" id="1300222.I532_03270"/>
<protein>
    <recommendedName>
        <fullName evidence="3">Glutamate-rich protein GrpB</fullName>
    </recommendedName>
</protein>
<comment type="caution">
    <text evidence="1">The sequence shown here is derived from an EMBL/GenBank/DDBJ whole genome shotgun (WGS) entry which is preliminary data.</text>
</comment>
<dbReference type="Proteomes" id="UP000012081">
    <property type="component" value="Unassembled WGS sequence"/>
</dbReference>
<keyword evidence="2" id="KW-1185">Reference proteome</keyword>
<dbReference type="Pfam" id="PF04229">
    <property type="entry name" value="GrpB"/>
    <property type="match status" value="1"/>
</dbReference>